<dbReference type="FunFam" id="1.20.1070.10:FF:000055">
    <property type="entry name" value="Taste receptor type 2"/>
    <property type="match status" value="1"/>
</dbReference>
<keyword evidence="4 13" id="KW-0716">Sensory transduction</keyword>
<evidence type="ECO:0000256" key="5">
    <source>
        <dbReference type="ARBA" id="ARBA00022692"/>
    </source>
</evidence>
<keyword evidence="11 13" id="KW-0807">Transducer</keyword>
<keyword evidence="9 13" id="KW-0675">Receptor</keyword>
<dbReference type="RefSeq" id="XP_012369031.1">
    <property type="nucleotide sequence ID" value="XM_012513577.1"/>
</dbReference>
<evidence type="ECO:0000256" key="7">
    <source>
        <dbReference type="ARBA" id="ARBA00023040"/>
    </source>
</evidence>
<proteinExistence type="inferred from homology"/>
<evidence type="ECO:0000256" key="6">
    <source>
        <dbReference type="ARBA" id="ARBA00022989"/>
    </source>
</evidence>
<dbReference type="OrthoDB" id="8876749at2759"/>
<evidence type="ECO:0000256" key="2">
    <source>
        <dbReference type="ARBA" id="ARBA00007376"/>
    </source>
</evidence>
<dbReference type="GO" id="GO:0004930">
    <property type="term" value="F:G protein-coupled receptor activity"/>
    <property type="evidence" value="ECO:0007669"/>
    <property type="project" value="UniProtKB-KW"/>
</dbReference>
<evidence type="ECO:0000256" key="12">
    <source>
        <dbReference type="RuleBase" id="RU004423"/>
    </source>
</evidence>
<evidence type="ECO:0000256" key="13">
    <source>
        <dbReference type="RuleBase" id="RU004424"/>
    </source>
</evidence>
<dbReference type="InterPro" id="IPR007960">
    <property type="entry name" value="TAS2R"/>
</dbReference>
<dbReference type="GeneID" id="101583192"/>
<evidence type="ECO:0000256" key="3">
    <source>
        <dbReference type="ARBA" id="ARBA00022480"/>
    </source>
</evidence>
<dbReference type="GO" id="GO:0016020">
    <property type="term" value="C:membrane"/>
    <property type="evidence" value="ECO:0007669"/>
    <property type="project" value="UniProtKB-SubCell"/>
</dbReference>
<dbReference type="AlphaFoldDB" id="A0A6P3V9B0"/>
<dbReference type="PANTHER" id="PTHR11394:SF23">
    <property type="entry name" value="TASTE RECEPTOR TYPE 2 MEMBER 14"/>
    <property type="match status" value="1"/>
</dbReference>
<keyword evidence="3 13" id="KW-0919">Taste</keyword>
<evidence type="ECO:0000256" key="1">
    <source>
        <dbReference type="ARBA" id="ARBA00004141"/>
    </source>
</evidence>
<dbReference type="Pfam" id="PF05296">
    <property type="entry name" value="TAS2R"/>
    <property type="match status" value="1"/>
</dbReference>
<keyword evidence="5 13" id="KW-0812">Transmembrane</keyword>
<dbReference type="CDD" id="cd15019">
    <property type="entry name" value="7tm_TAS2R14-like"/>
    <property type="match status" value="1"/>
</dbReference>
<evidence type="ECO:0000256" key="8">
    <source>
        <dbReference type="ARBA" id="ARBA00023136"/>
    </source>
</evidence>
<keyword evidence="15" id="KW-1185">Reference proteome</keyword>
<keyword evidence="8 13" id="KW-0472">Membrane</keyword>
<protein>
    <recommendedName>
        <fullName evidence="13">Taste receptor type 2</fullName>
    </recommendedName>
</protein>
<feature type="transmembrane region" description="Helical" evidence="14">
    <location>
        <begin position="6"/>
        <end position="29"/>
    </location>
</feature>
<keyword evidence="7 13" id="KW-0297">G-protein coupled receptor</keyword>
<evidence type="ECO:0000313" key="16">
    <source>
        <dbReference type="RefSeq" id="XP_012369031.1"/>
    </source>
</evidence>
<dbReference type="InParanoid" id="A0A6P3V9B0"/>
<dbReference type="Proteomes" id="UP000515203">
    <property type="component" value="Unplaced"/>
</dbReference>
<feature type="transmembrane region" description="Helical" evidence="14">
    <location>
        <begin position="41"/>
        <end position="62"/>
    </location>
</feature>
<dbReference type="GO" id="GO:0033038">
    <property type="term" value="F:bitter taste receptor activity"/>
    <property type="evidence" value="ECO:0007669"/>
    <property type="project" value="InterPro"/>
</dbReference>
<comment type="similarity">
    <text evidence="2 12">Belongs to the G-protein coupled receptor T2R family.</text>
</comment>
<accession>A0A6P3V9B0</accession>
<dbReference type="PANTHER" id="PTHR11394">
    <property type="entry name" value="TASTE RECEPTOR TYPE 2"/>
    <property type="match status" value="1"/>
</dbReference>
<evidence type="ECO:0000256" key="11">
    <source>
        <dbReference type="ARBA" id="ARBA00023224"/>
    </source>
</evidence>
<name>A0A6P3V9B0_OCTDE</name>
<sequence length="292" mass="33734">MGSVTGNIFTIIFSVEFIIGNLGNGFIVLVNSLGLLNSRKISVAGHLLTALAISRIGFLWLISTKWYMYVFYPNFWMNLILLRTMYMIWIITCHFSMWLATCLCIFCCLKTATFSNSIFHYFKWRVKKMVSVTLLVSLVILVVNVSYSPNFHDFPEFLQLALSNTIFTLMAFTLSLTTFLTLIFSLWKYLKKVQHNFRGSRDVNTTAHIKALQTVVASFLLYTIFFLSIFIQLWRYKFPNSLYFYFCQTAEIAFPSLHSFVLILGNSKLKQAFLSVLSWLKNWSKDVEPSGA</sequence>
<reference evidence="16" key="1">
    <citation type="submission" date="2025-08" db="UniProtKB">
        <authorList>
            <consortium name="RefSeq"/>
        </authorList>
    </citation>
    <scope>IDENTIFICATION</scope>
</reference>
<organism evidence="15 16">
    <name type="scientific">Octodon degus</name>
    <name type="common">Degu</name>
    <name type="synonym">Sciurus degus</name>
    <dbReference type="NCBI Taxonomy" id="10160"/>
    <lineage>
        <taxon>Eukaryota</taxon>
        <taxon>Metazoa</taxon>
        <taxon>Chordata</taxon>
        <taxon>Craniata</taxon>
        <taxon>Vertebrata</taxon>
        <taxon>Euteleostomi</taxon>
        <taxon>Mammalia</taxon>
        <taxon>Eutheria</taxon>
        <taxon>Euarchontoglires</taxon>
        <taxon>Glires</taxon>
        <taxon>Rodentia</taxon>
        <taxon>Hystricomorpha</taxon>
        <taxon>Octodontidae</taxon>
        <taxon>Octodon</taxon>
    </lineage>
</organism>
<evidence type="ECO:0000256" key="9">
    <source>
        <dbReference type="ARBA" id="ARBA00023170"/>
    </source>
</evidence>
<feature type="transmembrane region" description="Helical" evidence="14">
    <location>
        <begin position="86"/>
        <end position="109"/>
    </location>
</feature>
<gene>
    <name evidence="16" type="primary">LOC101583192</name>
</gene>
<evidence type="ECO:0000256" key="4">
    <source>
        <dbReference type="ARBA" id="ARBA00022606"/>
    </source>
</evidence>
<feature type="transmembrane region" description="Helical" evidence="14">
    <location>
        <begin position="243"/>
        <end position="264"/>
    </location>
</feature>
<keyword evidence="10" id="KW-0325">Glycoprotein</keyword>
<feature type="transmembrane region" description="Helical" evidence="14">
    <location>
        <begin position="211"/>
        <end position="231"/>
    </location>
</feature>
<evidence type="ECO:0000313" key="15">
    <source>
        <dbReference type="Proteomes" id="UP000515203"/>
    </source>
</evidence>
<feature type="transmembrane region" description="Helical" evidence="14">
    <location>
        <begin position="167"/>
        <end position="190"/>
    </location>
</feature>
<evidence type="ECO:0000256" key="10">
    <source>
        <dbReference type="ARBA" id="ARBA00023180"/>
    </source>
</evidence>
<feature type="transmembrane region" description="Helical" evidence="14">
    <location>
        <begin position="129"/>
        <end position="147"/>
    </location>
</feature>
<comment type="subcellular location">
    <subcellularLocation>
        <location evidence="1 13">Membrane</location>
        <topology evidence="1 13">Multi-pass membrane protein</topology>
    </subcellularLocation>
</comment>
<keyword evidence="6 14" id="KW-1133">Transmembrane helix</keyword>
<dbReference type="Gene3D" id="1.20.1070.10">
    <property type="entry name" value="Rhodopsin 7-helix transmembrane proteins"/>
    <property type="match status" value="1"/>
</dbReference>
<dbReference type="FunCoup" id="A0A6P3V9B0">
    <property type="interactions" value="212"/>
</dbReference>
<evidence type="ECO:0000256" key="14">
    <source>
        <dbReference type="SAM" id="Phobius"/>
    </source>
</evidence>
<dbReference type="SUPFAM" id="SSF81321">
    <property type="entry name" value="Family A G protein-coupled receptor-like"/>
    <property type="match status" value="1"/>
</dbReference>